<gene>
    <name evidence="13" type="primary">LOC105156735</name>
</gene>
<dbReference type="PANTHER" id="PTHR33146">
    <property type="entry name" value="ENDONUCLEASE 4"/>
    <property type="match status" value="1"/>
</dbReference>
<evidence type="ECO:0000256" key="1">
    <source>
        <dbReference type="ARBA" id="ARBA00000245"/>
    </source>
</evidence>
<dbReference type="RefSeq" id="XP_011071255.1">
    <property type="nucleotide sequence ID" value="XM_011072953.1"/>
</dbReference>
<comment type="catalytic activity">
    <reaction evidence="1">
        <text>Endonucleolytic cleavage to 5'-phosphomononucleotide and 5'-phosphooligonucleotide end-products.</text>
        <dbReference type="EC" id="3.1.30.1"/>
    </reaction>
</comment>
<dbReference type="CDD" id="cd11010">
    <property type="entry name" value="S1-P1_nuclease"/>
    <property type="match status" value="1"/>
</dbReference>
<keyword evidence="6" id="KW-0479">Metal-binding</keyword>
<dbReference type="GO" id="GO:0046872">
    <property type="term" value="F:metal ion binding"/>
    <property type="evidence" value="ECO:0007669"/>
    <property type="project" value="UniProtKB-KW"/>
</dbReference>
<evidence type="ECO:0000256" key="5">
    <source>
        <dbReference type="ARBA" id="ARBA00022722"/>
    </source>
</evidence>
<evidence type="ECO:0000313" key="12">
    <source>
        <dbReference type="Proteomes" id="UP000504604"/>
    </source>
</evidence>
<dbReference type="InterPro" id="IPR008947">
    <property type="entry name" value="PLipase_C/P1_nuclease_dom_sf"/>
</dbReference>
<evidence type="ECO:0000256" key="2">
    <source>
        <dbReference type="ARBA" id="ARBA00009547"/>
    </source>
</evidence>
<dbReference type="InterPro" id="IPR003154">
    <property type="entry name" value="S1/P1nuclease"/>
</dbReference>
<dbReference type="FunFam" id="1.10.575.10:FF:000002">
    <property type="entry name" value="Endonuclease 2"/>
    <property type="match status" value="1"/>
</dbReference>
<proteinExistence type="inferred from homology"/>
<accession>A0A6I9SMQ9</accession>
<keyword evidence="10" id="KW-1015">Disulfide bond</keyword>
<evidence type="ECO:0000256" key="6">
    <source>
        <dbReference type="ARBA" id="ARBA00022723"/>
    </source>
</evidence>
<reference evidence="13" key="1">
    <citation type="submission" date="2025-08" db="UniProtKB">
        <authorList>
            <consortium name="RefSeq"/>
        </authorList>
    </citation>
    <scope>IDENTIFICATION</scope>
</reference>
<protein>
    <recommendedName>
        <fullName evidence="4">Aspergillus nuclease S1</fullName>
        <ecNumber evidence="4">3.1.30.1</ecNumber>
    </recommendedName>
</protein>
<sequence>MRTVTLLDLLLPLSLVIVIIPFAYGWGYDGHIAICRIAQARLSSIAAEAVKKLLPASAHDDLGRLCPWADRIKFRYRWSSDLHFVNTPDDVCTYNYTRDCNGRNGAKGRCLTGAINNYTTQLLSYRNKKPRYNLTEALLFLSHFLGDIHQPLHVGFATDMGGNRIKVTWFNTRRVLHQVWDTDVIKRDEGGFNPSNVDQLVRNIQLKIKSKWANQVNAWETCGGHQKTCPNMYAAESIKAACQWAYKGVHPGSVLKDEYYQTRLPVVEMRLAQAGIRLAATLNRILT</sequence>
<dbReference type="KEGG" id="sind:105156735"/>
<organism evidence="12 13">
    <name type="scientific">Sesamum indicum</name>
    <name type="common">Oriental sesame</name>
    <name type="synonym">Sesamum orientale</name>
    <dbReference type="NCBI Taxonomy" id="4182"/>
    <lineage>
        <taxon>Eukaryota</taxon>
        <taxon>Viridiplantae</taxon>
        <taxon>Streptophyta</taxon>
        <taxon>Embryophyta</taxon>
        <taxon>Tracheophyta</taxon>
        <taxon>Spermatophyta</taxon>
        <taxon>Magnoliopsida</taxon>
        <taxon>eudicotyledons</taxon>
        <taxon>Gunneridae</taxon>
        <taxon>Pentapetalae</taxon>
        <taxon>asterids</taxon>
        <taxon>lamiids</taxon>
        <taxon>Lamiales</taxon>
        <taxon>Pedaliaceae</taxon>
        <taxon>Sesamum</taxon>
    </lineage>
</organism>
<dbReference type="GeneID" id="105156735"/>
<dbReference type="OrthoDB" id="441446at2759"/>
<dbReference type="GO" id="GO:0006308">
    <property type="term" value="P:DNA catabolic process"/>
    <property type="evidence" value="ECO:0007669"/>
    <property type="project" value="InterPro"/>
</dbReference>
<keyword evidence="9" id="KW-0378">Hydrolase</keyword>
<dbReference type="Gene3D" id="1.10.575.10">
    <property type="entry name" value="P1 Nuclease"/>
    <property type="match status" value="1"/>
</dbReference>
<evidence type="ECO:0000256" key="4">
    <source>
        <dbReference type="ARBA" id="ARBA00012562"/>
    </source>
</evidence>
<dbReference type="PANTHER" id="PTHR33146:SF27">
    <property type="entry name" value="ENDONUCLEASE 2"/>
    <property type="match status" value="1"/>
</dbReference>
<name>A0A6I9SMQ9_SESIN</name>
<dbReference type="SUPFAM" id="SSF48537">
    <property type="entry name" value="Phospholipase C/P1 nuclease"/>
    <property type="match status" value="1"/>
</dbReference>
<keyword evidence="8" id="KW-0255">Endonuclease</keyword>
<dbReference type="Pfam" id="PF02265">
    <property type="entry name" value="S1-P1_nuclease"/>
    <property type="match status" value="1"/>
</dbReference>
<comment type="subunit">
    <text evidence="3">Monomer.</text>
</comment>
<dbReference type="Proteomes" id="UP000504604">
    <property type="component" value="Linkage group LG2"/>
</dbReference>
<keyword evidence="5" id="KW-0540">Nuclease</keyword>
<dbReference type="AlphaFoldDB" id="A0A6I9SMQ9"/>
<keyword evidence="7" id="KW-0732">Signal</keyword>
<evidence type="ECO:0000256" key="3">
    <source>
        <dbReference type="ARBA" id="ARBA00011245"/>
    </source>
</evidence>
<evidence type="ECO:0000256" key="7">
    <source>
        <dbReference type="ARBA" id="ARBA00022729"/>
    </source>
</evidence>
<comment type="similarity">
    <text evidence="2">Belongs to the nuclease type I family.</text>
</comment>
<dbReference type="InParanoid" id="A0A6I9SMQ9"/>
<evidence type="ECO:0000256" key="8">
    <source>
        <dbReference type="ARBA" id="ARBA00022759"/>
    </source>
</evidence>
<dbReference type="GO" id="GO:0003676">
    <property type="term" value="F:nucleic acid binding"/>
    <property type="evidence" value="ECO:0007669"/>
    <property type="project" value="InterPro"/>
</dbReference>
<dbReference type="EC" id="3.1.30.1" evidence="4"/>
<dbReference type="GO" id="GO:0000014">
    <property type="term" value="F:single-stranded DNA endodeoxyribonuclease activity"/>
    <property type="evidence" value="ECO:0007669"/>
    <property type="project" value="UniProtKB-ARBA"/>
</dbReference>
<evidence type="ECO:0000313" key="13">
    <source>
        <dbReference type="RefSeq" id="XP_011071255.1"/>
    </source>
</evidence>
<evidence type="ECO:0000256" key="10">
    <source>
        <dbReference type="ARBA" id="ARBA00023157"/>
    </source>
</evidence>
<keyword evidence="12" id="KW-1185">Reference proteome</keyword>
<evidence type="ECO:0000256" key="11">
    <source>
        <dbReference type="ARBA" id="ARBA00023180"/>
    </source>
</evidence>
<evidence type="ECO:0000256" key="9">
    <source>
        <dbReference type="ARBA" id="ARBA00022801"/>
    </source>
</evidence>
<keyword evidence="11" id="KW-0325">Glycoprotein</keyword>
<dbReference type="GO" id="GO:0004521">
    <property type="term" value="F:RNA endonuclease activity"/>
    <property type="evidence" value="ECO:0007669"/>
    <property type="project" value="UniProtKB-ARBA"/>
</dbReference>